<dbReference type="RefSeq" id="WP_093556456.1">
    <property type="nucleotide sequence ID" value="NZ_FPBO01000013.1"/>
</dbReference>
<dbReference type="Proteomes" id="UP000199391">
    <property type="component" value="Unassembled WGS sequence"/>
</dbReference>
<dbReference type="STRING" id="1035707.SAMN05216552_101375"/>
<dbReference type="AlphaFoldDB" id="A0A1I7JVP5"/>
<accession>A0A1I7JVP5</accession>
<protein>
    <recommendedName>
        <fullName evidence="3">Alpha/beta hydrolase</fullName>
    </recommendedName>
</protein>
<evidence type="ECO:0008006" key="3">
    <source>
        <dbReference type="Google" id="ProtNLM"/>
    </source>
</evidence>
<organism evidence="1 2">
    <name type="scientific">Pseudoduganella namucuonensis</name>
    <dbReference type="NCBI Taxonomy" id="1035707"/>
    <lineage>
        <taxon>Bacteria</taxon>
        <taxon>Pseudomonadati</taxon>
        <taxon>Pseudomonadota</taxon>
        <taxon>Betaproteobacteria</taxon>
        <taxon>Burkholderiales</taxon>
        <taxon>Oxalobacteraceae</taxon>
        <taxon>Telluria group</taxon>
        <taxon>Pseudoduganella</taxon>
    </lineage>
</organism>
<dbReference type="PROSITE" id="PS51257">
    <property type="entry name" value="PROKAR_LIPOPROTEIN"/>
    <property type="match status" value="1"/>
</dbReference>
<name>A0A1I7JVP5_9BURK</name>
<evidence type="ECO:0000313" key="1">
    <source>
        <dbReference type="EMBL" id="SFU89278.1"/>
    </source>
</evidence>
<keyword evidence="2" id="KW-1185">Reference proteome</keyword>
<evidence type="ECO:0000313" key="2">
    <source>
        <dbReference type="Proteomes" id="UP000199391"/>
    </source>
</evidence>
<proteinExistence type="predicted"/>
<reference evidence="2" key="1">
    <citation type="submission" date="2016-10" db="EMBL/GenBank/DDBJ databases">
        <authorList>
            <person name="Varghese N."/>
            <person name="Submissions S."/>
        </authorList>
    </citation>
    <scope>NUCLEOTIDE SEQUENCE [LARGE SCALE GENOMIC DNA]</scope>
    <source>
        <strain evidence="2">CGMCC 1.11014</strain>
    </source>
</reference>
<sequence length="369" mass="40084">MIKLTVLPLLLSLSACTTPYHPPRFMEADARFPGLIDFVREAPARTVDVMLVHGMCTHDARWAADTVRTLATALAANTAPAPARAAETGTGIEIIPATVRTPQGEIRFQSLIWSPLTTPLKTQLCYDQTDKSPICQGSEPFQPRRASLNARLKDLLLDDCLADAMIYQGAARGEIQRQMREAILRATAQTEQSAQSGPPAPLVVISESLGSKILFDTLNDMLDEPAASHAAAAAQRTVDRLGYLNMAANQIPTLALADQRLPSPGALAVTAHDSLQRLLLRRRGPALRAAGLARLTVVAYTDPNDLLSYTLERERYARKDVEVFNVLVSNAGTWFGAFERPDLAHLRYLENPDVAGLIGCGQPRSAACR</sequence>
<dbReference type="EMBL" id="FPBO01000013">
    <property type="protein sequence ID" value="SFU89278.1"/>
    <property type="molecule type" value="Genomic_DNA"/>
</dbReference>
<gene>
    <name evidence="1" type="ORF">SAMN05216552_101375</name>
</gene>
<dbReference type="OrthoDB" id="8477673at2"/>